<evidence type="ECO:0000313" key="6">
    <source>
        <dbReference type="EMBL" id="KAJ7769210.1"/>
    </source>
</evidence>
<dbReference type="SUPFAM" id="SSF54695">
    <property type="entry name" value="POZ domain"/>
    <property type="match status" value="1"/>
</dbReference>
<dbReference type="PANTHER" id="PTHR20648">
    <property type="entry name" value="ELONGIN-C"/>
    <property type="match status" value="1"/>
</dbReference>
<dbReference type="FunFam" id="3.30.710.10:FF:000035">
    <property type="entry name" value="Elongin C transcription elongation factor"/>
    <property type="match status" value="1"/>
</dbReference>
<dbReference type="AlphaFoldDB" id="A0AAD7NPN5"/>
<keyword evidence="7" id="KW-1185">Reference proteome</keyword>
<dbReference type="Gene3D" id="3.30.710.10">
    <property type="entry name" value="Potassium Channel Kv1.1, Chain A"/>
    <property type="match status" value="1"/>
</dbReference>
<keyword evidence="4" id="KW-0539">Nucleus</keyword>
<dbReference type="Pfam" id="PF03931">
    <property type="entry name" value="Skp1_POZ"/>
    <property type="match status" value="1"/>
</dbReference>
<dbReference type="EMBL" id="JARJLG010000026">
    <property type="protein sequence ID" value="KAJ7769210.1"/>
    <property type="molecule type" value="Genomic_DNA"/>
</dbReference>
<dbReference type="GO" id="GO:0006511">
    <property type="term" value="P:ubiquitin-dependent protein catabolic process"/>
    <property type="evidence" value="ECO:0007669"/>
    <property type="project" value="InterPro"/>
</dbReference>
<organism evidence="6 7">
    <name type="scientific">Mycena maculata</name>
    <dbReference type="NCBI Taxonomy" id="230809"/>
    <lineage>
        <taxon>Eukaryota</taxon>
        <taxon>Fungi</taxon>
        <taxon>Dikarya</taxon>
        <taxon>Basidiomycota</taxon>
        <taxon>Agaricomycotina</taxon>
        <taxon>Agaricomycetes</taxon>
        <taxon>Agaricomycetidae</taxon>
        <taxon>Agaricales</taxon>
        <taxon>Marasmiineae</taxon>
        <taxon>Mycenaceae</taxon>
        <taxon>Mycena</taxon>
    </lineage>
</organism>
<evidence type="ECO:0000256" key="3">
    <source>
        <dbReference type="ARBA" id="ARBA00021347"/>
    </source>
</evidence>
<comment type="subcellular location">
    <subcellularLocation>
        <location evidence="1">Nucleus</location>
    </subcellularLocation>
</comment>
<dbReference type="Proteomes" id="UP001215280">
    <property type="component" value="Unassembled WGS sequence"/>
</dbReference>
<accession>A0AAD7NPN5</accession>
<dbReference type="GO" id="GO:0005634">
    <property type="term" value="C:nucleus"/>
    <property type="evidence" value="ECO:0007669"/>
    <property type="project" value="UniProtKB-SubCell"/>
</dbReference>
<evidence type="ECO:0000256" key="1">
    <source>
        <dbReference type="ARBA" id="ARBA00004123"/>
    </source>
</evidence>
<feature type="domain" description="SKP1 component POZ" evidence="5">
    <location>
        <begin position="8"/>
        <end position="67"/>
    </location>
</feature>
<evidence type="ECO:0000256" key="4">
    <source>
        <dbReference type="ARBA" id="ARBA00023242"/>
    </source>
</evidence>
<dbReference type="InterPro" id="IPR011333">
    <property type="entry name" value="SKP1/BTB/POZ_sf"/>
</dbReference>
<gene>
    <name evidence="6" type="ORF">DFH07DRAFT_736122</name>
</gene>
<name>A0AAD7NPN5_9AGAR</name>
<reference evidence="6" key="1">
    <citation type="submission" date="2023-03" db="EMBL/GenBank/DDBJ databases">
        <title>Massive genome expansion in bonnet fungi (Mycena s.s.) driven by repeated elements and novel gene families across ecological guilds.</title>
        <authorList>
            <consortium name="Lawrence Berkeley National Laboratory"/>
            <person name="Harder C.B."/>
            <person name="Miyauchi S."/>
            <person name="Viragh M."/>
            <person name="Kuo A."/>
            <person name="Thoen E."/>
            <person name="Andreopoulos B."/>
            <person name="Lu D."/>
            <person name="Skrede I."/>
            <person name="Drula E."/>
            <person name="Henrissat B."/>
            <person name="Morin E."/>
            <person name="Kohler A."/>
            <person name="Barry K."/>
            <person name="LaButti K."/>
            <person name="Morin E."/>
            <person name="Salamov A."/>
            <person name="Lipzen A."/>
            <person name="Mereny Z."/>
            <person name="Hegedus B."/>
            <person name="Baldrian P."/>
            <person name="Stursova M."/>
            <person name="Weitz H."/>
            <person name="Taylor A."/>
            <person name="Grigoriev I.V."/>
            <person name="Nagy L.G."/>
            <person name="Martin F."/>
            <person name="Kauserud H."/>
        </authorList>
    </citation>
    <scope>NUCLEOTIDE SEQUENCE</scope>
    <source>
        <strain evidence="6">CBHHK188m</strain>
    </source>
</reference>
<protein>
    <recommendedName>
        <fullName evidence="3">Elongin-C</fullName>
    </recommendedName>
</protein>
<comment type="similarity">
    <text evidence="2">Belongs to the SKP1 family.</text>
</comment>
<evidence type="ECO:0000313" key="7">
    <source>
        <dbReference type="Proteomes" id="UP001215280"/>
    </source>
</evidence>
<dbReference type="InterPro" id="IPR001232">
    <property type="entry name" value="SKP1-like"/>
</dbReference>
<dbReference type="InterPro" id="IPR016073">
    <property type="entry name" value="Skp1_comp_POZ"/>
</dbReference>
<evidence type="ECO:0000259" key="5">
    <source>
        <dbReference type="Pfam" id="PF03931"/>
    </source>
</evidence>
<evidence type="ECO:0000256" key="2">
    <source>
        <dbReference type="ARBA" id="ARBA00009993"/>
    </source>
</evidence>
<comment type="caution">
    <text evidence="6">The sequence shown here is derived from an EMBL/GenBank/DDBJ whole genome shotgun (WGS) entry which is preliminary data.</text>
</comment>
<sequence length="121" mass="13807">SDSENDWVRVTSEDGYSFLVRRKVANASETMRDMLDTAGNYAEAKTRTCPVSQRAVIVEKLLEYMSFKAHYESVGSKDEVPVQEFMDRIPPEIVLELLLAADYQNSAFALSFQGFRFIYFG</sequence>
<dbReference type="InterPro" id="IPR039948">
    <property type="entry name" value="ELC1"/>
</dbReference>
<proteinExistence type="inferred from homology"/>
<feature type="non-terminal residue" evidence="6">
    <location>
        <position position="1"/>
    </location>
</feature>
<dbReference type="SMART" id="SM00512">
    <property type="entry name" value="Skp1"/>
    <property type="match status" value="1"/>
</dbReference>